<gene>
    <name evidence="6" type="ORF">SAMN05444407_105266</name>
</gene>
<dbReference type="GO" id="GO:0016020">
    <property type="term" value="C:membrane"/>
    <property type="evidence" value="ECO:0007669"/>
    <property type="project" value="UniProtKB-SubCell"/>
</dbReference>
<reference evidence="6 7" key="1">
    <citation type="submission" date="2016-11" db="EMBL/GenBank/DDBJ databases">
        <authorList>
            <person name="Jaros S."/>
            <person name="Januszkiewicz K."/>
            <person name="Wedrychowicz H."/>
        </authorList>
    </citation>
    <scope>NUCLEOTIDE SEQUENCE [LARGE SCALE GENOMIC DNA]</scope>
    <source>
        <strain evidence="6 7">DSM 27621</strain>
    </source>
</reference>
<name>A0A1M7CL19_9FLAO</name>
<dbReference type="AlphaFoldDB" id="A0A1M7CL19"/>
<dbReference type="STRING" id="1423959.SAMN05444407_105266"/>
<dbReference type="EMBL" id="FRBM01000005">
    <property type="protein sequence ID" value="SHL67877.1"/>
    <property type="molecule type" value="Genomic_DNA"/>
</dbReference>
<dbReference type="Pfam" id="PF07681">
    <property type="entry name" value="DoxX"/>
    <property type="match status" value="1"/>
</dbReference>
<evidence type="ECO:0000256" key="5">
    <source>
        <dbReference type="SAM" id="Phobius"/>
    </source>
</evidence>
<evidence type="ECO:0000313" key="7">
    <source>
        <dbReference type="Proteomes" id="UP000184069"/>
    </source>
</evidence>
<feature type="transmembrane region" description="Helical" evidence="5">
    <location>
        <begin position="50"/>
        <end position="70"/>
    </location>
</feature>
<comment type="subcellular location">
    <subcellularLocation>
        <location evidence="1">Membrane</location>
        <topology evidence="1">Multi-pass membrane protein</topology>
    </subcellularLocation>
</comment>
<organism evidence="6 7">
    <name type="scientific">Chryseobacterium contaminans</name>
    <dbReference type="NCBI Taxonomy" id="1423959"/>
    <lineage>
        <taxon>Bacteria</taxon>
        <taxon>Pseudomonadati</taxon>
        <taxon>Bacteroidota</taxon>
        <taxon>Flavobacteriia</taxon>
        <taxon>Flavobacteriales</taxon>
        <taxon>Weeksellaceae</taxon>
        <taxon>Chryseobacterium group</taxon>
        <taxon>Chryseobacterium</taxon>
    </lineage>
</organism>
<dbReference type="InterPro" id="IPR032808">
    <property type="entry name" value="DoxX"/>
</dbReference>
<proteinExistence type="predicted"/>
<accession>A0A1M7CL19</accession>
<sequence>MYIFDAMKKNFYLRCALSVILLMHSVISIFSGDVNSFGTNYLDTIGFSPIGLYLAWMVKLTHLISAFLLWIDRYLKLVALCNIPIFILGIYYIHWGNGWFVVGGGTNGIEFNVLLIFSFINLMFPEIILKKKTGSRL</sequence>
<evidence type="ECO:0000256" key="1">
    <source>
        <dbReference type="ARBA" id="ARBA00004141"/>
    </source>
</evidence>
<evidence type="ECO:0000256" key="3">
    <source>
        <dbReference type="ARBA" id="ARBA00022989"/>
    </source>
</evidence>
<feature type="transmembrane region" description="Helical" evidence="5">
    <location>
        <begin position="111"/>
        <end position="129"/>
    </location>
</feature>
<evidence type="ECO:0000256" key="4">
    <source>
        <dbReference type="ARBA" id="ARBA00023136"/>
    </source>
</evidence>
<keyword evidence="2 5" id="KW-0812">Transmembrane</keyword>
<dbReference type="Proteomes" id="UP000184069">
    <property type="component" value="Unassembled WGS sequence"/>
</dbReference>
<keyword evidence="4 5" id="KW-0472">Membrane</keyword>
<feature type="transmembrane region" description="Helical" evidence="5">
    <location>
        <begin position="12"/>
        <end position="30"/>
    </location>
</feature>
<evidence type="ECO:0000256" key="2">
    <source>
        <dbReference type="ARBA" id="ARBA00022692"/>
    </source>
</evidence>
<protein>
    <submittedName>
        <fullName evidence="6">Putative oxidoreductase</fullName>
    </submittedName>
</protein>
<feature type="transmembrane region" description="Helical" evidence="5">
    <location>
        <begin position="77"/>
        <end position="95"/>
    </location>
</feature>
<evidence type="ECO:0000313" key="6">
    <source>
        <dbReference type="EMBL" id="SHL67877.1"/>
    </source>
</evidence>
<keyword evidence="3 5" id="KW-1133">Transmembrane helix</keyword>